<name>A0A819PJP6_9BILA</name>
<keyword evidence="2" id="KW-0645">Protease</keyword>
<dbReference type="InterPro" id="IPR025476">
    <property type="entry name" value="Helitron_helicase-like"/>
</dbReference>
<dbReference type="GO" id="GO:0005524">
    <property type="term" value="F:ATP binding"/>
    <property type="evidence" value="ECO:0007669"/>
    <property type="project" value="UniProtKB-KW"/>
</dbReference>
<comment type="cofactor">
    <cofactor evidence="6">
        <name>Mg(2+)</name>
        <dbReference type="ChEBI" id="CHEBI:18420"/>
    </cofactor>
</comment>
<keyword evidence="6" id="KW-0547">Nucleotide-binding</keyword>
<feature type="domain" description="Josephin" evidence="8">
    <location>
        <begin position="1662"/>
        <end position="1720"/>
    </location>
</feature>
<keyword evidence="4 6" id="KW-0378">Hydrolase</keyword>
<organism evidence="9 10">
    <name type="scientific">Adineta steineri</name>
    <dbReference type="NCBI Taxonomy" id="433720"/>
    <lineage>
        <taxon>Eukaryota</taxon>
        <taxon>Metazoa</taxon>
        <taxon>Spiralia</taxon>
        <taxon>Gnathifera</taxon>
        <taxon>Rotifera</taxon>
        <taxon>Eurotatoria</taxon>
        <taxon>Bdelloidea</taxon>
        <taxon>Adinetida</taxon>
        <taxon>Adinetidae</taxon>
        <taxon>Adineta</taxon>
    </lineage>
</organism>
<evidence type="ECO:0000256" key="1">
    <source>
        <dbReference type="ARBA" id="ARBA00000707"/>
    </source>
</evidence>
<dbReference type="EC" id="5.6.2.3" evidence="6"/>
<proteinExistence type="inferred from homology"/>
<feature type="region of interest" description="Disordered" evidence="7">
    <location>
        <begin position="1"/>
        <end position="92"/>
    </location>
</feature>
<dbReference type="SUPFAM" id="SSF52540">
    <property type="entry name" value="P-loop containing nucleoside triphosphate hydrolases"/>
    <property type="match status" value="2"/>
</dbReference>
<gene>
    <name evidence="9" type="ORF">OKA104_LOCUS30250</name>
</gene>
<dbReference type="GO" id="GO:0043139">
    <property type="term" value="F:5'-3' DNA helicase activity"/>
    <property type="evidence" value="ECO:0007669"/>
    <property type="project" value="UniProtKB-EC"/>
</dbReference>
<protein>
    <recommendedName>
        <fullName evidence="6">ATP-dependent DNA helicase</fullName>
        <ecNumber evidence="6">5.6.2.3</ecNumber>
    </recommendedName>
</protein>
<feature type="compositionally biased region" description="Basic and acidic residues" evidence="7">
    <location>
        <begin position="616"/>
        <end position="627"/>
    </location>
</feature>
<keyword evidence="6" id="KW-0227">DNA damage</keyword>
<dbReference type="Proteomes" id="UP000663881">
    <property type="component" value="Unassembled WGS sequence"/>
</dbReference>
<dbReference type="PROSITE" id="PS50957">
    <property type="entry name" value="JOSEPHIN"/>
    <property type="match status" value="1"/>
</dbReference>
<dbReference type="InterPro" id="IPR051055">
    <property type="entry name" value="PIF1_helicase"/>
</dbReference>
<dbReference type="Pfam" id="PF14214">
    <property type="entry name" value="Helitron_like_N"/>
    <property type="match status" value="1"/>
</dbReference>
<dbReference type="Pfam" id="PF05970">
    <property type="entry name" value="PIF1"/>
    <property type="match status" value="1"/>
</dbReference>
<dbReference type="GO" id="GO:0006508">
    <property type="term" value="P:proteolysis"/>
    <property type="evidence" value="ECO:0007669"/>
    <property type="project" value="UniProtKB-KW"/>
</dbReference>
<dbReference type="GO" id="GO:0006310">
    <property type="term" value="P:DNA recombination"/>
    <property type="evidence" value="ECO:0007669"/>
    <property type="project" value="UniProtKB-KW"/>
</dbReference>
<evidence type="ECO:0000259" key="8">
    <source>
        <dbReference type="PROSITE" id="PS50957"/>
    </source>
</evidence>
<keyword evidence="6" id="KW-0234">DNA repair</keyword>
<feature type="compositionally biased region" description="Basic residues" evidence="7">
    <location>
        <begin position="27"/>
        <end position="82"/>
    </location>
</feature>
<dbReference type="GO" id="GO:0004843">
    <property type="term" value="F:cysteine-type deubiquitinase activity"/>
    <property type="evidence" value="ECO:0007669"/>
    <property type="project" value="UniProtKB-EC"/>
</dbReference>
<comment type="catalytic activity">
    <reaction evidence="1">
        <text>Thiol-dependent hydrolysis of ester, thioester, amide, peptide and isopeptide bonds formed by the C-terminal Gly of ubiquitin (a 76-residue protein attached to proteins as an intracellular targeting signal).</text>
        <dbReference type="EC" id="3.4.19.12"/>
    </reaction>
</comment>
<comment type="similarity">
    <text evidence="6">Belongs to the helicase family.</text>
</comment>
<comment type="caution">
    <text evidence="5">Lacks conserved residue(s) required for the propagation of feature annotation.</text>
</comment>
<feature type="compositionally biased region" description="Acidic residues" evidence="7">
    <location>
        <begin position="1"/>
        <end position="21"/>
    </location>
</feature>
<feature type="compositionally biased region" description="Polar residues" evidence="7">
    <location>
        <begin position="83"/>
        <end position="92"/>
    </location>
</feature>
<keyword evidence="6" id="KW-0233">DNA recombination</keyword>
<dbReference type="Pfam" id="PF20209">
    <property type="entry name" value="DUF6570"/>
    <property type="match status" value="1"/>
</dbReference>
<dbReference type="GO" id="GO:0006281">
    <property type="term" value="P:DNA repair"/>
    <property type="evidence" value="ECO:0007669"/>
    <property type="project" value="UniProtKB-KW"/>
</dbReference>
<accession>A0A819PJP6</accession>
<dbReference type="GO" id="GO:0000723">
    <property type="term" value="P:telomere maintenance"/>
    <property type="evidence" value="ECO:0007669"/>
    <property type="project" value="InterPro"/>
</dbReference>
<dbReference type="InterPro" id="IPR027417">
    <property type="entry name" value="P-loop_NTPase"/>
</dbReference>
<evidence type="ECO:0000313" key="9">
    <source>
        <dbReference type="EMBL" id="CAF4009003.1"/>
    </source>
</evidence>
<keyword evidence="3" id="KW-0833">Ubl conjugation pathway</keyword>
<evidence type="ECO:0000313" key="10">
    <source>
        <dbReference type="Proteomes" id="UP000663881"/>
    </source>
</evidence>
<dbReference type="EMBL" id="CAJOAY010003206">
    <property type="protein sequence ID" value="CAF4009003.1"/>
    <property type="molecule type" value="Genomic_DNA"/>
</dbReference>
<dbReference type="InterPro" id="IPR010285">
    <property type="entry name" value="DNA_helicase_pif1-like_DEAD"/>
</dbReference>
<dbReference type="GO" id="GO:0016579">
    <property type="term" value="P:protein deubiquitination"/>
    <property type="evidence" value="ECO:0007669"/>
    <property type="project" value="InterPro"/>
</dbReference>
<reference evidence="9" key="1">
    <citation type="submission" date="2021-02" db="EMBL/GenBank/DDBJ databases">
        <authorList>
            <person name="Nowell W R."/>
        </authorList>
    </citation>
    <scope>NUCLEOTIDE SEQUENCE</scope>
</reference>
<sequence>MEQEPNEIDQFDLEESTTLENEESRKIKIKKRNRNSRPSQKKKKNRNSKPSKKNKNNRNSKPSQKKKTNRNSKPSQKNKKNQYTKASAQIRNTTQLETFEETNIVFPSESNWSIFRPLIEENFERQLLCKKCIDFKPSAKHHHCPYASYRNKLQISIIPEDLILGFMEQRAITLTHVYMSIIIIRGHQAALKGQVVHFHVDTDVTVEDLLPFPRCYEFLAVVQEKPIKNNQVTTTVTYSFSPVHVLKALNYLTQHNHLYKNKNIMKLHEIQEMFKCQPENIIPIRIIDSYAYNNSTTNSPIIEPSEILSGPKRVIPCAENPTWQIEAYLEEKCYPWLYPVGKGGEADPERPIAINLRDYYKLRLKSSDNRWQKDPTWVFRALNMLQREDLRKSVNYHAKRKYRDGKMCYLIYPDIGVVIRGSAAYWAKARRHLRSMYATLGKPFIFLSINLQDDVEFLTNIDPNRFGTVHNPNCEAIDNLSDDEYLILINENPGLVARMCKRRMVAFEDYIKDKKHPFLIDFVVTQYFLKTEFQRGGLPHLHALLWVDNPPSLDTVEGRTTILDFVDKFLSTDLPDRNSQPQRYKLVRKNQYHMHTFTCYTNKPIVRIRRGKKELKNQQKDPIDVKTDQTSSINRSQEDDIYEKVDANIDPDLIDTRVERRQFFERAKCRFGKPEPLAAKTHFRTHKEARILTRGDRDIIIKRTTEESRRIVPYNINLLETFKCNHDIQIITDPWAAAEYLFSYVSKEAHMEKDLVQQLAGCSASTLEEARRVLLKAGNAVLSHRQIGKVEAAWLILGIPLYRCSMATVHLYISLPCHEDRLLKNINIDMNSVGEHDFIQTIIHRYSNRPATPEIINDLSLFEFAIWFSTDYTSSNYEESENNTLTPNPLWKTNYNEPPLLKTSTHFPRIILTSGQTMRQHRNAKCVTFTCLHDDTAQSIYSLLCLNIPFRDPVLEFLGGKEEPEIYDLHQVLVQHHHQISTRILTLPESYRIQLSNLLDHLLHIDKENYIINYRESFIFTNAIENDDDDNDVLFKTRSDKNDKDSLINNEDQLFKNIDINTRAESETTTHLRNTANPQQKYLLDFLQEYFNHLIQHSRRPSYVVKPKPFHIVVNGLAGSGKSYVISIIEKMIQEYCISESATVSRPRKNLGLLKMAHTGKAALNIHGSTIHSALEICPDGNSSPNKINSFKLYTLRNRLNGLLLIIIDEISLVSHGLFQKINKRLNEIFRTFDKSDTYFGGIPVIAFGDMAQIEPVAAKQVFYRPPGELFSLWHDLFRPINFDINMRQGNDRLFFDCLFRMRMGCLDEESEMLLKSRSIREQDNPEGFKDRLKELNSPEFEDAMYAYGTRKLTKARNITKLKKHALDTKNPIFMINAVDKVAMVDTSFFKSSNTSRKNCKINLKPSTDENKCGSLYQRFPICVGARVLIRRNIDQENYIVNGTDAIVKEIVWEDPRDFLTRPVASNNIFSELTNVVNTKLPKYVELELSNGQRYKLEPQETRFNDMNNVAMTRLQLPLALGYAITIHRTQCMTYSKLVIDLAGKYWKPEMFYTVVSRTRHFTDIIILAYDRKSFKVSIEGLNEIERLQRIEREHPIKIDDYLNNFDVPVPNVSSIDVIIKEETNKKCKDHLRCTNNKRRKTSININNNIHNNIYNDDIHPEDAIVCEEQQLLFCGRHALRAFVQNLDKFDDSSLVSIGQELSTQELLIHEQERINQDIY</sequence>
<keyword evidence="6" id="KW-0347">Helicase</keyword>
<comment type="catalytic activity">
    <reaction evidence="6">
        <text>ATP + H2O = ADP + phosphate + H(+)</text>
        <dbReference type="Rhea" id="RHEA:13065"/>
        <dbReference type="ChEBI" id="CHEBI:15377"/>
        <dbReference type="ChEBI" id="CHEBI:15378"/>
        <dbReference type="ChEBI" id="CHEBI:30616"/>
        <dbReference type="ChEBI" id="CHEBI:43474"/>
        <dbReference type="ChEBI" id="CHEBI:456216"/>
        <dbReference type="EC" id="5.6.2.3"/>
    </reaction>
</comment>
<feature type="region of interest" description="Disordered" evidence="7">
    <location>
        <begin position="616"/>
        <end position="635"/>
    </location>
</feature>
<evidence type="ECO:0000256" key="3">
    <source>
        <dbReference type="ARBA" id="ARBA00022786"/>
    </source>
</evidence>
<keyword evidence="6" id="KW-0067">ATP-binding</keyword>
<dbReference type="InterPro" id="IPR006155">
    <property type="entry name" value="Josephin"/>
</dbReference>
<comment type="caution">
    <text evidence="9">The sequence shown here is derived from an EMBL/GenBank/DDBJ whole genome shotgun (WGS) entry which is preliminary data.</text>
</comment>
<evidence type="ECO:0000256" key="5">
    <source>
        <dbReference type="PROSITE-ProRule" id="PRU00331"/>
    </source>
</evidence>
<dbReference type="Gene3D" id="3.40.50.300">
    <property type="entry name" value="P-loop containing nucleotide triphosphate hydrolases"/>
    <property type="match status" value="1"/>
</dbReference>
<dbReference type="PANTHER" id="PTHR47642:SF6">
    <property type="entry name" value="ATP-DEPENDENT DNA HELICASE"/>
    <property type="match status" value="1"/>
</dbReference>
<dbReference type="InterPro" id="IPR046700">
    <property type="entry name" value="DUF6570"/>
</dbReference>
<evidence type="ECO:0000256" key="7">
    <source>
        <dbReference type="SAM" id="MobiDB-lite"/>
    </source>
</evidence>
<dbReference type="CDD" id="cd18809">
    <property type="entry name" value="SF1_C_RecD"/>
    <property type="match status" value="1"/>
</dbReference>
<evidence type="ECO:0000256" key="4">
    <source>
        <dbReference type="ARBA" id="ARBA00022801"/>
    </source>
</evidence>
<evidence type="ECO:0000256" key="6">
    <source>
        <dbReference type="RuleBase" id="RU363044"/>
    </source>
</evidence>
<evidence type="ECO:0000256" key="2">
    <source>
        <dbReference type="ARBA" id="ARBA00022670"/>
    </source>
</evidence>
<dbReference type="PANTHER" id="PTHR47642">
    <property type="entry name" value="ATP-DEPENDENT DNA HELICASE"/>
    <property type="match status" value="1"/>
</dbReference>